<dbReference type="GO" id="GO:0048471">
    <property type="term" value="C:perinuclear region of cytoplasm"/>
    <property type="evidence" value="ECO:0007669"/>
    <property type="project" value="TreeGrafter"/>
</dbReference>
<dbReference type="InterPro" id="IPR001611">
    <property type="entry name" value="Leu-rich_rpt"/>
</dbReference>
<dbReference type="SUPFAM" id="SSF52047">
    <property type="entry name" value="RNI-like"/>
    <property type="match status" value="1"/>
</dbReference>
<dbReference type="GO" id="GO:0005634">
    <property type="term" value="C:nucleus"/>
    <property type="evidence" value="ECO:0007669"/>
    <property type="project" value="TreeGrafter"/>
</dbReference>
<keyword evidence="1" id="KW-0343">GTPase activation</keyword>
<proteinExistence type="predicted"/>
<keyword evidence="2" id="KW-0433">Leucine-rich repeat</keyword>
<keyword evidence="4" id="KW-1185">Reference proteome</keyword>
<dbReference type="GO" id="GO:0005829">
    <property type="term" value="C:cytosol"/>
    <property type="evidence" value="ECO:0007669"/>
    <property type="project" value="TreeGrafter"/>
</dbReference>
<sequence length="490" mass="55878">MKIPHTVPNHVLQTYRCSDETTRLKYEVYRTIQPENVSWDEYRVPSLKTLALRVIASVWEKYPLVDELPTCEDRNALIEILPTDLPFELTITKIDTEFYWERCSKARWEHNDISEHGNSWRRYYCENSFREYLENLEPTFFDAQKEACEKMIELVKDYVHVIELRSLVPTKKRSTSVDDEEDPCLIEEEPVNHIPLEQILPRLPHLAELRINFGLIYMDDGFEWRDFEISIEDCLGLGRGIKACRKLRKFALTRSNLDQPRAAALLQGVAGNESLEEIDFSHCKLGDKGAHAVGEFLSLHKNLRSINLADNGIGPEGIGGTVYGLLKREQNMLRSLNLRLNPLLDAGANYVFAYLLRSEVLEVLDISTCGIEASGGSTLVEILTSGCLKTDSVYLNVSNNSFDQQIGEAFAAALKNAPWVMGFEARLCNFSPESESSIHESVVRNKQLKRKERTKYMLDKAPKVSIDTAASRIQLSAKQNAKKNSKLRNE</sequence>
<dbReference type="InterPro" id="IPR027038">
    <property type="entry name" value="RanGap"/>
</dbReference>
<evidence type="ECO:0000256" key="3">
    <source>
        <dbReference type="ARBA" id="ARBA00022737"/>
    </source>
</evidence>
<evidence type="ECO:0000256" key="1">
    <source>
        <dbReference type="ARBA" id="ARBA00022468"/>
    </source>
</evidence>
<dbReference type="SMART" id="SM00368">
    <property type="entry name" value="LRR_RI"/>
    <property type="match status" value="4"/>
</dbReference>
<dbReference type="InterPro" id="IPR032675">
    <property type="entry name" value="LRR_dom_sf"/>
</dbReference>
<dbReference type="GO" id="GO:0031267">
    <property type="term" value="F:small GTPase binding"/>
    <property type="evidence" value="ECO:0007669"/>
    <property type="project" value="TreeGrafter"/>
</dbReference>
<reference evidence="5" key="1">
    <citation type="submission" date="2025-08" db="UniProtKB">
        <authorList>
            <consortium name="RefSeq"/>
        </authorList>
    </citation>
    <scope>IDENTIFICATION</scope>
    <source>
        <tissue evidence="5">Whole body</tissue>
    </source>
</reference>
<dbReference type="AlphaFoldDB" id="A0AAJ7S0G3"/>
<name>A0AAJ7S0G3_9HYME</name>
<accession>A0AAJ7S0G3</accession>
<keyword evidence="3" id="KW-0677">Repeat</keyword>
<dbReference type="GeneID" id="113464209"/>
<dbReference type="Proteomes" id="UP000694925">
    <property type="component" value="Unplaced"/>
</dbReference>
<evidence type="ECO:0000256" key="2">
    <source>
        <dbReference type="ARBA" id="ARBA00022614"/>
    </source>
</evidence>
<dbReference type="GO" id="GO:0006913">
    <property type="term" value="P:nucleocytoplasmic transport"/>
    <property type="evidence" value="ECO:0007669"/>
    <property type="project" value="TreeGrafter"/>
</dbReference>
<dbReference type="PANTHER" id="PTHR24113">
    <property type="entry name" value="RAN GTPASE-ACTIVATING PROTEIN 1"/>
    <property type="match status" value="1"/>
</dbReference>
<evidence type="ECO:0000313" key="5">
    <source>
        <dbReference type="RefSeq" id="XP_026668671.1"/>
    </source>
</evidence>
<gene>
    <name evidence="5" type="primary">LOC113464209</name>
</gene>
<organism evidence="4 5">
    <name type="scientific">Ceratina calcarata</name>
    <dbReference type="NCBI Taxonomy" id="156304"/>
    <lineage>
        <taxon>Eukaryota</taxon>
        <taxon>Metazoa</taxon>
        <taxon>Ecdysozoa</taxon>
        <taxon>Arthropoda</taxon>
        <taxon>Hexapoda</taxon>
        <taxon>Insecta</taxon>
        <taxon>Pterygota</taxon>
        <taxon>Neoptera</taxon>
        <taxon>Endopterygota</taxon>
        <taxon>Hymenoptera</taxon>
        <taxon>Apocrita</taxon>
        <taxon>Aculeata</taxon>
        <taxon>Apoidea</taxon>
        <taxon>Anthophila</taxon>
        <taxon>Apidae</taxon>
        <taxon>Ceratina</taxon>
        <taxon>Zadontomerus</taxon>
    </lineage>
</organism>
<dbReference type="Pfam" id="PF13516">
    <property type="entry name" value="LRR_6"/>
    <property type="match status" value="3"/>
</dbReference>
<dbReference type="RefSeq" id="XP_026668671.1">
    <property type="nucleotide sequence ID" value="XM_026812870.1"/>
</dbReference>
<dbReference type="KEGG" id="ccal:113464209"/>
<dbReference type="GO" id="GO:0005096">
    <property type="term" value="F:GTPase activator activity"/>
    <property type="evidence" value="ECO:0007669"/>
    <property type="project" value="UniProtKB-KW"/>
</dbReference>
<dbReference type="PANTHER" id="PTHR24113:SF12">
    <property type="entry name" value="RAN GTPASE-ACTIVATING PROTEIN 1"/>
    <property type="match status" value="1"/>
</dbReference>
<evidence type="ECO:0000313" key="4">
    <source>
        <dbReference type="Proteomes" id="UP000694925"/>
    </source>
</evidence>
<protein>
    <submittedName>
        <fullName evidence="5">Dynein regulatory complex subunit 5</fullName>
    </submittedName>
</protein>
<dbReference type="Gene3D" id="3.80.10.10">
    <property type="entry name" value="Ribonuclease Inhibitor"/>
    <property type="match status" value="2"/>
</dbReference>